<dbReference type="SMART" id="SM00560">
    <property type="entry name" value="LamGL"/>
    <property type="match status" value="2"/>
</dbReference>
<dbReference type="Proteomes" id="UP001597097">
    <property type="component" value="Unassembled WGS sequence"/>
</dbReference>
<keyword evidence="5" id="KW-1185">Reference proteome</keyword>
<keyword evidence="1" id="KW-0732">Signal</keyword>
<dbReference type="PANTHER" id="PTHR46943:SF1">
    <property type="entry name" value="PENTRAXIN-RELATED PROTEIN PTX3"/>
    <property type="match status" value="1"/>
</dbReference>
<keyword evidence="2" id="KW-1015">Disulfide bond</keyword>
<accession>A0ABW4GLU3</accession>
<dbReference type="Pfam" id="PF13385">
    <property type="entry name" value="Laminin_G_3"/>
    <property type="match status" value="2"/>
</dbReference>
<dbReference type="EMBL" id="JBHUCM010000041">
    <property type="protein sequence ID" value="MFD1543758.1"/>
    <property type="molecule type" value="Genomic_DNA"/>
</dbReference>
<feature type="domain" description="LamG-like jellyroll fold" evidence="3">
    <location>
        <begin position="699"/>
        <end position="839"/>
    </location>
</feature>
<evidence type="ECO:0000313" key="4">
    <source>
        <dbReference type="EMBL" id="MFD1543758.1"/>
    </source>
</evidence>
<dbReference type="RefSeq" id="WP_378624686.1">
    <property type="nucleotide sequence ID" value="NZ_JBHUCM010000041.1"/>
</dbReference>
<evidence type="ECO:0000259" key="3">
    <source>
        <dbReference type="SMART" id="SM00560"/>
    </source>
</evidence>
<reference evidence="5" key="1">
    <citation type="journal article" date="2019" name="Int. J. Syst. Evol. Microbiol.">
        <title>The Global Catalogue of Microorganisms (GCM) 10K type strain sequencing project: providing services to taxonomists for standard genome sequencing and annotation.</title>
        <authorList>
            <consortium name="The Broad Institute Genomics Platform"/>
            <consortium name="The Broad Institute Genome Sequencing Center for Infectious Disease"/>
            <person name="Wu L."/>
            <person name="Ma J."/>
        </authorList>
    </citation>
    <scope>NUCLEOTIDE SEQUENCE [LARGE SCALE GENOMIC DNA]</scope>
    <source>
        <strain evidence="5">CGMCC 1.15399</strain>
    </source>
</reference>
<organism evidence="4 5">
    <name type="scientific">Nonomuraea guangzhouensis</name>
    <dbReference type="NCBI Taxonomy" id="1291555"/>
    <lineage>
        <taxon>Bacteria</taxon>
        <taxon>Bacillati</taxon>
        <taxon>Actinomycetota</taxon>
        <taxon>Actinomycetes</taxon>
        <taxon>Streptosporangiales</taxon>
        <taxon>Streptosporangiaceae</taxon>
        <taxon>Nonomuraea</taxon>
    </lineage>
</organism>
<dbReference type="InterPro" id="IPR013320">
    <property type="entry name" value="ConA-like_dom_sf"/>
</dbReference>
<dbReference type="InterPro" id="IPR042837">
    <property type="entry name" value="PTX3"/>
</dbReference>
<protein>
    <submittedName>
        <fullName evidence="4">LamG-like jellyroll fold domain-containing protein</fullName>
    </submittedName>
</protein>
<dbReference type="InterPro" id="IPR006558">
    <property type="entry name" value="LamG-like"/>
</dbReference>
<evidence type="ECO:0000256" key="1">
    <source>
        <dbReference type="ARBA" id="ARBA00022729"/>
    </source>
</evidence>
<dbReference type="NCBIfam" id="NF033679">
    <property type="entry name" value="DNRLRE_dom"/>
    <property type="match status" value="1"/>
</dbReference>
<sequence length="1321" mass="140800">MRDVYANPDGSFTAELRVTPVRVRRGSGWVSVDTTLRQRADGGVEPGATTVPVVFSGGGGQPLVRFGQDGEQIELRWPAPLPKPVLNGDTATYSEVLPGVDMRMTASAQGFSEVLVVKDRAAAANPKLTELAFGVRTEGVKARADGDGDVGVYDEKGKLVFGSGAPMAWDSRPTDARRAVGSLELAKDELVLRPDRKLLADPATRFPVYIDPDFEAGRTGMAMVLSGPSFHDQEYWGGDGEKVAKVGFCGWDFCNNIGIARSYFQFDAAFLIGKGIREAEFNVFEHYSPSCTKTDVAAYGTDPVSAGTNWDNQPYREVGGTQVLLGTQNIAWGYSASCAGAWVGFDAMAAVKKGLGSHNGATAIMLKAGKETDKYGWKKFRWQRTAGETTPVEPTLTVTYNTPPGEPSAQMVENQTCALAPNEPQVNPYVDNDPGHGLRGPRLSVKVSDPDSTEGGQVRAEFEWYARGGARLGGVITEPKASGSAFTAEVPSAHAADGTKLAYRARGTDGVDTGPWGPWCDFTIDRKGPDKAPKVSSPTYLECPLPDYDTCPAGGAIGFTGGFTFDANGVADVAGFEYYLLGFEGTIYAAAASGTANVLITPPQDGPRDLYVRSVDRAGNAGAEYRYRFWVGVGTPPKGHWKLEGYTETKAVDDSPNGHDAPLEASARWRAGRHGDALWLDGVTGYAGTGGGATVETDTSFSVSAWVKPDRLDTAFRTAVSQNGGQISGFVLQYNPATKKWNFTMPADNSAGAERHIAESAAPAVAGRWTHLVGMYDAVAKQVKIFVDGVAGTSAGHTTPWKATGPVQLGRAQTATGPGEYWPGSLDEVRIYDRLLVAGEVHDLASAPAVEELFLPLDEGTGTTAQEMSGNYRLGTLGGSATWTTGRVGTGAVRFNGTTTSAVSTAAPVVRTDAGFTVTAWVRPDAVDGQTRTILSQDAGQGSGFQLRYRGDTRTWSFALPQSESDGPLTTLSVDSDADLEAGEWTHLAGVYDAAARQIRLYVNTVRKGEREATTTVNATGAFQIGRGKQAGAAATPFAGAIDDVHVWTGVRTQQQIRDDKNEGATTRRTNRYGGQLGRFYNLAGHHVVTTGLVPPGSHFEFSLGMPAPTDAPNTQTVYSCRNGEKDYFLGLGCDGHANLGSIGKLYTTPPAGVPTLRVYRCLIPNVGHFVSVDPKCEGQITEDYPLGYTRAYNNLIRHLATGHPYDHASATGMIEANYRAEFILGTLSMTQLPGTTALLMCRNGTDVFTSTDTGCEGETVVRNLGYLWTSPPQAVPGAPGAISAELFRCRASWGDLFDSRDRNCEGQELDRSLGFVITGL</sequence>
<name>A0ABW4GLU3_9ACTN</name>
<evidence type="ECO:0000313" key="5">
    <source>
        <dbReference type="Proteomes" id="UP001597097"/>
    </source>
</evidence>
<comment type="caution">
    <text evidence="4">The sequence shown here is derived from an EMBL/GenBank/DDBJ whole genome shotgun (WGS) entry which is preliminary data.</text>
</comment>
<proteinExistence type="predicted"/>
<dbReference type="Gene3D" id="2.60.120.200">
    <property type="match status" value="2"/>
</dbReference>
<feature type="domain" description="LamG-like jellyroll fold" evidence="3">
    <location>
        <begin position="914"/>
        <end position="1055"/>
    </location>
</feature>
<gene>
    <name evidence="4" type="ORF">ACFSJ0_42410</name>
</gene>
<evidence type="ECO:0000256" key="2">
    <source>
        <dbReference type="ARBA" id="ARBA00023157"/>
    </source>
</evidence>
<dbReference type="PANTHER" id="PTHR46943">
    <property type="entry name" value="PENTRAXIN-RELATED PROTEIN PTX3"/>
    <property type="match status" value="1"/>
</dbReference>
<dbReference type="SUPFAM" id="SSF49899">
    <property type="entry name" value="Concanavalin A-like lectins/glucanases"/>
    <property type="match status" value="2"/>
</dbReference>